<reference evidence="2 5" key="2">
    <citation type="submission" date="2021-01" db="EMBL/GenBank/DDBJ databases">
        <title>Whole genome shotgun sequence of Cellulomonas oligotrophica NBRC 109435.</title>
        <authorList>
            <person name="Komaki H."/>
            <person name="Tamura T."/>
        </authorList>
    </citation>
    <scope>NUCLEOTIDE SEQUENCE [LARGE SCALE GENOMIC DNA]</scope>
    <source>
        <strain evidence="2 5">NBRC 109435</strain>
    </source>
</reference>
<sequence length="211" mass="22270">MHATPAAPRAGTTPAHPRPTHDRPGPPAAMRALRPVPVRLPDVVHRDDLSQLAWVGLHRDGLLEPLWGDAAATAGDVPDDRRRALALARLVPARGTVGRLAAAWVHTGLLPPDHVDVLVPSGGRRTDPHPLRRAAEAVLDERDVLVVAGVRVTTVLRTGVDVARWVPEGAAVPALRALVAVGLRTDAALAELGRFTGHRGVARAARLLAGL</sequence>
<evidence type="ECO:0000313" key="5">
    <source>
        <dbReference type="Proteomes" id="UP000618382"/>
    </source>
</evidence>
<dbReference type="EMBL" id="JACCBK010000001">
    <property type="protein sequence ID" value="NYD84663.1"/>
    <property type="molecule type" value="Genomic_DNA"/>
</dbReference>
<proteinExistence type="predicted"/>
<dbReference type="Proteomes" id="UP000577956">
    <property type="component" value="Unassembled WGS sequence"/>
</dbReference>
<dbReference type="AlphaFoldDB" id="A0A7Y9JVJ4"/>
<comment type="caution">
    <text evidence="3">The sequence shown here is derived from an EMBL/GenBank/DDBJ whole genome shotgun (WGS) entry which is preliminary data.</text>
</comment>
<feature type="compositionally biased region" description="Low complexity" evidence="1">
    <location>
        <begin position="1"/>
        <end position="15"/>
    </location>
</feature>
<evidence type="ECO:0000313" key="2">
    <source>
        <dbReference type="EMBL" id="GIG31730.1"/>
    </source>
</evidence>
<dbReference type="Proteomes" id="UP000618382">
    <property type="component" value="Unassembled WGS sequence"/>
</dbReference>
<gene>
    <name evidence="3" type="ORF">BKA21_000212</name>
    <name evidence="2" type="ORF">Col01nite_08890</name>
</gene>
<dbReference type="RefSeq" id="WP_140459016.1">
    <property type="nucleotide sequence ID" value="NZ_BAABFI010000004.1"/>
</dbReference>
<evidence type="ECO:0000313" key="4">
    <source>
        <dbReference type="Proteomes" id="UP000577956"/>
    </source>
</evidence>
<organism evidence="3 4">
    <name type="scientific">Cellulomonas oligotrophica</name>
    <dbReference type="NCBI Taxonomy" id="931536"/>
    <lineage>
        <taxon>Bacteria</taxon>
        <taxon>Bacillati</taxon>
        <taxon>Actinomycetota</taxon>
        <taxon>Actinomycetes</taxon>
        <taxon>Micrococcales</taxon>
        <taxon>Cellulomonadaceae</taxon>
        <taxon>Cellulomonas</taxon>
    </lineage>
</organism>
<evidence type="ECO:0000313" key="3">
    <source>
        <dbReference type="EMBL" id="NYD84663.1"/>
    </source>
</evidence>
<accession>A0A7Y9JVJ4</accession>
<reference evidence="3 4" key="1">
    <citation type="submission" date="2020-07" db="EMBL/GenBank/DDBJ databases">
        <title>Sequencing the genomes of 1000 actinobacteria strains.</title>
        <authorList>
            <person name="Klenk H.-P."/>
        </authorList>
    </citation>
    <scope>NUCLEOTIDE SEQUENCE [LARGE SCALE GENOMIC DNA]</scope>
    <source>
        <strain evidence="3 4">DSM 24482</strain>
    </source>
</reference>
<protein>
    <recommendedName>
        <fullName evidence="6">AbiEi antitoxin C-terminal domain-containing protein</fullName>
    </recommendedName>
</protein>
<evidence type="ECO:0000256" key="1">
    <source>
        <dbReference type="SAM" id="MobiDB-lite"/>
    </source>
</evidence>
<keyword evidence="5" id="KW-1185">Reference proteome</keyword>
<evidence type="ECO:0008006" key="6">
    <source>
        <dbReference type="Google" id="ProtNLM"/>
    </source>
</evidence>
<dbReference type="EMBL" id="BONN01000002">
    <property type="protein sequence ID" value="GIG31730.1"/>
    <property type="molecule type" value="Genomic_DNA"/>
</dbReference>
<name>A0A7Y9JVJ4_9CELL</name>
<feature type="region of interest" description="Disordered" evidence="1">
    <location>
        <begin position="1"/>
        <end position="30"/>
    </location>
</feature>